<organism evidence="2 3">
    <name type="scientific">Bacillus infantis</name>
    <dbReference type="NCBI Taxonomy" id="324767"/>
    <lineage>
        <taxon>Bacteria</taxon>
        <taxon>Bacillati</taxon>
        <taxon>Bacillota</taxon>
        <taxon>Bacilli</taxon>
        <taxon>Bacillales</taxon>
        <taxon>Bacillaceae</taxon>
        <taxon>Bacillus</taxon>
    </lineage>
</organism>
<keyword evidence="1" id="KW-0472">Membrane</keyword>
<dbReference type="RefSeq" id="WP_148949050.1">
    <property type="nucleotide sequence ID" value="NZ_VTES01000001.1"/>
</dbReference>
<evidence type="ECO:0000313" key="3">
    <source>
        <dbReference type="Proteomes" id="UP000323732"/>
    </source>
</evidence>
<evidence type="ECO:0008006" key="4">
    <source>
        <dbReference type="Google" id="ProtNLM"/>
    </source>
</evidence>
<reference evidence="2 3" key="1">
    <citation type="submission" date="2019-08" db="EMBL/GenBank/DDBJ databases">
        <title>Bacillus genomes from the desert of Cuatro Cienegas, Coahuila.</title>
        <authorList>
            <person name="Olmedo-Alvarez G."/>
        </authorList>
    </citation>
    <scope>NUCLEOTIDE SEQUENCE [LARGE SCALE GENOMIC DNA]</scope>
    <source>
        <strain evidence="2 3">CH37_1T</strain>
    </source>
</reference>
<gene>
    <name evidence="2" type="ORF">FZD47_02350</name>
</gene>
<name>A0A5D4SVP0_9BACI</name>
<comment type="caution">
    <text evidence="2">The sequence shown here is derived from an EMBL/GenBank/DDBJ whole genome shotgun (WGS) entry which is preliminary data.</text>
</comment>
<feature type="transmembrane region" description="Helical" evidence="1">
    <location>
        <begin position="46"/>
        <end position="71"/>
    </location>
</feature>
<evidence type="ECO:0000313" key="2">
    <source>
        <dbReference type="EMBL" id="TYS66348.1"/>
    </source>
</evidence>
<feature type="transmembrane region" description="Helical" evidence="1">
    <location>
        <begin position="14"/>
        <end position="34"/>
    </location>
</feature>
<evidence type="ECO:0000256" key="1">
    <source>
        <dbReference type="SAM" id="Phobius"/>
    </source>
</evidence>
<dbReference type="AlphaFoldDB" id="A0A5D4SVP0"/>
<keyword evidence="1" id="KW-0812">Transmembrane</keyword>
<dbReference type="EMBL" id="VTES01000001">
    <property type="protein sequence ID" value="TYS66348.1"/>
    <property type="molecule type" value="Genomic_DNA"/>
</dbReference>
<keyword evidence="1" id="KW-1133">Transmembrane helix</keyword>
<proteinExistence type="predicted"/>
<sequence length="74" mass="8615">MNIFEGAELNTMQFIWPLVILIGTMFGTTLIYALCFKWLPKKLYNFFIGPAALLGFFIWLVPFNLGFYSYFSTL</sequence>
<protein>
    <recommendedName>
        <fullName evidence="4">DUF1656 domain-containing protein</fullName>
    </recommendedName>
</protein>
<accession>A0A5D4SVP0</accession>
<dbReference type="Proteomes" id="UP000323732">
    <property type="component" value="Unassembled WGS sequence"/>
</dbReference>